<feature type="domain" description="HAMP" evidence="7">
    <location>
        <begin position="371"/>
        <end position="425"/>
    </location>
</feature>
<dbReference type="PROSITE" id="PS50111">
    <property type="entry name" value="CHEMOTAXIS_TRANSDUC_2"/>
    <property type="match status" value="1"/>
</dbReference>
<evidence type="ECO:0000256" key="5">
    <source>
        <dbReference type="SAM" id="Phobius"/>
    </source>
</evidence>
<keyword evidence="5" id="KW-1133">Transmembrane helix</keyword>
<organism evidence="8 9">
    <name type="scientific">Pseudoalteromonas denitrificans DSM 6059</name>
    <dbReference type="NCBI Taxonomy" id="1123010"/>
    <lineage>
        <taxon>Bacteria</taxon>
        <taxon>Pseudomonadati</taxon>
        <taxon>Pseudomonadota</taxon>
        <taxon>Gammaproteobacteria</taxon>
        <taxon>Alteromonadales</taxon>
        <taxon>Pseudoalteromonadaceae</taxon>
        <taxon>Pseudoalteromonas</taxon>
    </lineage>
</organism>
<evidence type="ECO:0000256" key="2">
    <source>
        <dbReference type="ARBA" id="ARBA00023224"/>
    </source>
</evidence>
<comment type="subcellular location">
    <subcellularLocation>
        <location evidence="1">Membrane</location>
    </subcellularLocation>
</comment>
<dbReference type="GO" id="GO:0006935">
    <property type="term" value="P:chemotaxis"/>
    <property type="evidence" value="ECO:0007669"/>
    <property type="project" value="UniProtKB-ARBA"/>
</dbReference>
<dbReference type="STRING" id="1123010.SAMN02745724_03448"/>
<evidence type="ECO:0000313" key="8">
    <source>
        <dbReference type="EMBL" id="SFD09305.1"/>
    </source>
</evidence>
<dbReference type="InterPro" id="IPR003660">
    <property type="entry name" value="HAMP_dom"/>
</dbReference>
<feature type="domain" description="Methyl-accepting transducer" evidence="6">
    <location>
        <begin position="430"/>
        <end position="666"/>
    </location>
</feature>
<dbReference type="Gene3D" id="3.30.450.20">
    <property type="entry name" value="PAS domain"/>
    <property type="match status" value="1"/>
</dbReference>
<gene>
    <name evidence="8" type="ORF">SAMN02745724_03448</name>
</gene>
<dbReference type="SUPFAM" id="SSF58104">
    <property type="entry name" value="Methyl-accepting chemotaxis protein (MCP) signaling domain"/>
    <property type="match status" value="1"/>
</dbReference>
<evidence type="ECO:0000256" key="4">
    <source>
        <dbReference type="PROSITE-ProRule" id="PRU00284"/>
    </source>
</evidence>
<evidence type="ECO:0000256" key="3">
    <source>
        <dbReference type="ARBA" id="ARBA00029447"/>
    </source>
</evidence>
<dbReference type="Gene3D" id="1.10.287.950">
    <property type="entry name" value="Methyl-accepting chemotaxis protein"/>
    <property type="match status" value="1"/>
</dbReference>
<evidence type="ECO:0000259" key="6">
    <source>
        <dbReference type="PROSITE" id="PS50111"/>
    </source>
</evidence>
<proteinExistence type="inferred from homology"/>
<dbReference type="InterPro" id="IPR004089">
    <property type="entry name" value="MCPsignal_dom"/>
</dbReference>
<feature type="transmembrane region" description="Helical" evidence="5">
    <location>
        <begin position="347"/>
        <end position="369"/>
    </location>
</feature>
<dbReference type="AlphaFoldDB" id="A0A1I1PHQ3"/>
<dbReference type="Proteomes" id="UP000198862">
    <property type="component" value="Unassembled WGS sequence"/>
</dbReference>
<keyword evidence="5" id="KW-0472">Membrane</keyword>
<dbReference type="EMBL" id="FOLO01000032">
    <property type="protein sequence ID" value="SFD09305.1"/>
    <property type="molecule type" value="Genomic_DNA"/>
</dbReference>
<dbReference type="FunFam" id="1.10.287.950:FF:000001">
    <property type="entry name" value="Methyl-accepting chemotaxis sensory transducer"/>
    <property type="match status" value="1"/>
</dbReference>
<evidence type="ECO:0000259" key="7">
    <source>
        <dbReference type="PROSITE" id="PS50885"/>
    </source>
</evidence>
<dbReference type="GO" id="GO:0007165">
    <property type="term" value="P:signal transduction"/>
    <property type="evidence" value="ECO:0007669"/>
    <property type="project" value="UniProtKB-KW"/>
</dbReference>
<dbReference type="PANTHER" id="PTHR32089">
    <property type="entry name" value="METHYL-ACCEPTING CHEMOTAXIS PROTEIN MCPB"/>
    <property type="match status" value="1"/>
</dbReference>
<dbReference type="SMART" id="SM00283">
    <property type="entry name" value="MA"/>
    <property type="match status" value="1"/>
</dbReference>
<name>A0A1I1PHQ3_9GAMM</name>
<dbReference type="GO" id="GO:0016020">
    <property type="term" value="C:membrane"/>
    <property type="evidence" value="ECO:0007669"/>
    <property type="project" value="UniProtKB-SubCell"/>
</dbReference>
<reference evidence="8 9" key="1">
    <citation type="submission" date="2016-10" db="EMBL/GenBank/DDBJ databases">
        <authorList>
            <person name="de Groot N.N."/>
        </authorList>
    </citation>
    <scope>NUCLEOTIDE SEQUENCE [LARGE SCALE GENOMIC DNA]</scope>
    <source>
        <strain evidence="8 9">DSM 6059</strain>
    </source>
</reference>
<evidence type="ECO:0000313" key="9">
    <source>
        <dbReference type="Proteomes" id="UP000198862"/>
    </source>
</evidence>
<dbReference type="SMART" id="SM00304">
    <property type="entry name" value="HAMP"/>
    <property type="match status" value="1"/>
</dbReference>
<feature type="transmembrane region" description="Helical" evidence="5">
    <location>
        <begin position="12"/>
        <end position="36"/>
    </location>
</feature>
<dbReference type="CDD" id="cd12913">
    <property type="entry name" value="PDC1_MCP_like"/>
    <property type="match status" value="1"/>
</dbReference>
<protein>
    <submittedName>
        <fullName evidence="8">Methyl-accepting chemotaxis sensory transducer with Cache sensor</fullName>
    </submittedName>
</protein>
<evidence type="ECO:0000256" key="1">
    <source>
        <dbReference type="ARBA" id="ARBA00004370"/>
    </source>
</evidence>
<keyword evidence="5" id="KW-0812">Transmembrane</keyword>
<dbReference type="CDD" id="cd11386">
    <property type="entry name" value="MCP_signal"/>
    <property type="match status" value="1"/>
</dbReference>
<dbReference type="CDD" id="cd06225">
    <property type="entry name" value="HAMP"/>
    <property type="match status" value="1"/>
</dbReference>
<dbReference type="Pfam" id="PF22673">
    <property type="entry name" value="MCP-like_PDC_1"/>
    <property type="match status" value="1"/>
</dbReference>
<keyword evidence="2 4" id="KW-0807">Transducer</keyword>
<dbReference type="Pfam" id="PF00015">
    <property type="entry name" value="MCPsignal"/>
    <property type="match status" value="1"/>
</dbReference>
<keyword evidence="9" id="KW-1185">Reference proteome</keyword>
<dbReference type="PROSITE" id="PS50885">
    <property type="entry name" value="HAMP"/>
    <property type="match status" value="1"/>
</dbReference>
<dbReference type="RefSeq" id="WP_218156535.1">
    <property type="nucleotide sequence ID" value="NZ_FOLO01000032.1"/>
</dbReference>
<sequence>MLTKIQKSLSTKIAVFSVLAMSFVLIFGMSTSTYFYSDMNKNTQLKISSALDDSANKQITGISNTIKFNIELLLKPVINNLAVIRSNVELSGQEQVNPDFIVKQFDATMQPQEKDVFSGYMVFEKNTWPKNSPIKLTKAFNKSGNLAPFFFPDGKDGFDYVAMESFSNNKINSNGERTDDWHLKPFETGKLFFMEPYYYDVPGRGKELITTISDVIKVNGQNIGSIGFDLSLIRIQKLTEDMDKILYQGAGRIIVGSWKGIILADSDNAKNVGKRISEVPNTVNWQQAKTAEDNPKLIKVNNRANAFSRINTTTENPWIANISVPVEVLNKDKNEFSTWLTEKSSEALLIGLLAGISALVLGCFAMMLISKKITGTLYILIDRLKDIAHGDGDLTQRISVSSKDQTGRLAGLINHFIDKLQIMITDISMITTEVDKNSIQGKETSHEASSRLDRQTAELNSLTVAAHEMSTTASEVANAALQASKAVQTAQDDCSNGVELATSTTRFIEGLYDSLSEAEIKTNSLSESAANIESILSVIGGIAEQTNLLALNAAIEAARAGEQGRGFAVVADEVRTLAGRTQQSTEEIRKMIELLTGNTKGVVNMMAQSLEKVSSCVGSARSAEDAFKGINSSIDVINMQNTQMAAAAEEQSRVNEEINRTLTIISDMSNEANGIVQNTASLSDELTDKVSDLRTQLNKFKI</sequence>
<accession>A0A1I1PHQ3</accession>
<dbReference type="PANTHER" id="PTHR32089:SF120">
    <property type="entry name" value="METHYL-ACCEPTING CHEMOTAXIS PROTEIN TLPQ"/>
    <property type="match status" value="1"/>
</dbReference>
<comment type="similarity">
    <text evidence="3">Belongs to the methyl-accepting chemotaxis (MCP) protein family.</text>
</comment>